<accession>A0A917A878</accession>
<dbReference type="Gene3D" id="2.40.30.170">
    <property type="match status" value="1"/>
</dbReference>
<dbReference type="AlphaFoldDB" id="A0A917A878"/>
<proteinExistence type="predicted"/>
<keyword evidence="3" id="KW-1185">Reference proteome</keyword>
<comment type="caution">
    <text evidence="2">The sequence shown here is derived from an EMBL/GenBank/DDBJ whole genome shotgun (WGS) entry which is preliminary data.</text>
</comment>
<reference evidence="3" key="1">
    <citation type="journal article" date="2019" name="Int. J. Syst. Evol. Microbiol.">
        <title>The Global Catalogue of Microorganisms (GCM) 10K type strain sequencing project: providing services to taxonomists for standard genome sequencing and annotation.</title>
        <authorList>
            <consortium name="The Broad Institute Genomics Platform"/>
            <consortium name="The Broad Institute Genome Sequencing Center for Infectious Disease"/>
            <person name="Wu L."/>
            <person name="Ma J."/>
        </authorList>
    </citation>
    <scope>NUCLEOTIDE SEQUENCE [LARGE SCALE GENOMIC DNA]</scope>
    <source>
        <strain evidence="3">CGMCC 1.12664</strain>
    </source>
</reference>
<name>A0A917A878_9RHOB</name>
<gene>
    <name evidence="2" type="ORF">GCM10011360_20520</name>
</gene>
<dbReference type="SUPFAM" id="SSF111369">
    <property type="entry name" value="HlyD-like secretion proteins"/>
    <property type="match status" value="3"/>
</dbReference>
<dbReference type="Gene3D" id="1.10.287.470">
    <property type="entry name" value="Helix hairpin bin"/>
    <property type="match status" value="2"/>
</dbReference>
<evidence type="ECO:0000313" key="3">
    <source>
        <dbReference type="Proteomes" id="UP000612855"/>
    </source>
</evidence>
<protein>
    <submittedName>
        <fullName evidence="2">Secretion protein HlyD</fullName>
    </submittedName>
</protein>
<dbReference type="InterPro" id="IPR059052">
    <property type="entry name" value="HH_YbhG-like"/>
</dbReference>
<organism evidence="2 3">
    <name type="scientific">Primorskyibacter flagellatus</name>
    <dbReference type="NCBI Taxonomy" id="1387277"/>
    <lineage>
        <taxon>Bacteria</taxon>
        <taxon>Pseudomonadati</taxon>
        <taxon>Pseudomonadota</taxon>
        <taxon>Alphaproteobacteria</taxon>
        <taxon>Rhodobacterales</taxon>
        <taxon>Roseobacteraceae</taxon>
        <taxon>Primorskyibacter</taxon>
    </lineage>
</organism>
<dbReference type="PANTHER" id="PTHR30438:SF2">
    <property type="entry name" value="MEMBRANE PROTEIN"/>
    <property type="match status" value="1"/>
</dbReference>
<evidence type="ECO:0000313" key="2">
    <source>
        <dbReference type="EMBL" id="GGE32575.1"/>
    </source>
</evidence>
<dbReference type="PANTHER" id="PTHR30438">
    <property type="entry name" value="36 KDA ANTIGEN-RELATED"/>
    <property type="match status" value="1"/>
</dbReference>
<feature type="domain" description="YbhG-like alpha-helical hairpin" evidence="1">
    <location>
        <begin position="66"/>
        <end position="195"/>
    </location>
</feature>
<evidence type="ECO:0000259" key="1">
    <source>
        <dbReference type="Pfam" id="PF25881"/>
    </source>
</evidence>
<dbReference type="Gene3D" id="2.40.50.100">
    <property type="match status" value="2"/>
</dbReference>
<dbReference type="Proteomes" id="UP000612855">
    <property type="component" value="Unassembled WGS sequence"/>
</dbReference>
<dbReference type="RefSeq" id="WP_188477597.1">
    <property type="nucleotide sequence ID" value="NZ_BMFJ01000001.1"/>
</dbReference>
<dbReference type="EMBL" id="BMFJ01000001">
    <property type="protein sequence ID" value="GGE32575.1"/>
    <property type="molecule type" value="Genomic_DNA"/>
</dbReference>
<dbReference type="GO" id="GO:0005886">
    <property type="term" value="C:plasma membrane"/>
    <property type="evidence" value="ECO:0007669"/>
    <property type="project" value="TreeGrafter"/>
</dbReference>
<dbReference type="Pfam" id="PF25881">
    <property type="entry name" value="HH_YBHG"/>
    <property type="match status" value="1"/>
</dbReference>
<sequence>MNDLSDWALSLAAAVFPALGGPQTPAYNGYAEADYVYVAPASAGRLSDIAVAEGDRVATGDLMFRLDDAHQTAALRGAEAEVAVARANLDNLSTGSRSEEIDVIRASLQQSRADQKLAATNLTRSETLRDTGAVSQARVDADRTAFESASAKVAQLQAQLQVAELPARDAQRIAAEASLRAALAKRDDAKTALDDREVTSPAAGFVDKVYYTGGEVAGAGAPVIAIFPPDALKALFFVPEPDRASIRTGQTLTVSCNGCPAGVTATVTRLATTPQYTPPIIYSREERARLVYRAEARLDGAEGLLPGQPLTLSPQP</sequence>